<comment type="caution">
    <text evidence="4">The sequence shown here is derived from an EMBL/GenBank/DDBJ whole genome shotgun (WGS) entry which is preliminary data.</text>
</comment>
<feature type="compositionally biased region" description="Basic and acidic residues" evidence="3">
    <location>
        <begin position="24"/>
        <end position="68"/>
    </location>
</feature>
<dbReference type="AlphaFoldDB" id="A0A811LMJ6"/>
<dbReference type="OrthoDB" id="5597648at2759"/>
<feature type="compositionally biased region" description="Low complexity" evidence="3">
    <location>
        <begin position="229"/>
        <end position="243"/>
    </location>
</feature>
<evidence type="ECO:0000256" key="3">
    <source>
        <dbReference type="SAM" id="MobiDB-lite"/>
    </source>
</evidence>
<evidence type="ECO:0000256" key="1">
    <source>
        <dbReference type="ARBA" id="ARBA00006903"/>
    </source>
</evidence>
<dbReference type="EMBL" id="CAJFDH010000006">
    <property type="protein sequence ID" value="CAD5229497.1"/>
    <property type="molecule type" value="Genomic_DNA"/>
</dbReference>
<dbReference type="PANTHER" id="PTHR12842">
    <property type="entry name" value="FI01459P"/>
    <property type="match status" value="1"/>
</dbReference>
<feature type="compositionally biased region" description="Basic and acidic residues" evidence="3">
    <location>
        <begin position="149"/>
        <end position="160"/>
    </location>
</feature>
<dbReference type="Proteomes" id="UP000783686">
    <property type="component" value="Unassembled WGS sequence"/>
</dbReference>
<name>A0A811LMJ6_9BILA</name>
<sequence length="538" mass="60530">MADSDSDDSFHSAFGDEDEQDVEDVVKTEETEPEKEAKPIKVRKELAHVEESKNDKSNDVGNDERIDRFVQLNTDSVRREIDVDETLTADNEIKPSTDGWEENWGDESSDSDWENWGEKEEKKKHHLKHVRPSVHDIPSDSTEAEDEGKEERKERQLDHQSHSIWDWSGLSEAVSAVGDKISNVVETGLGLPTPEEMAQLSIQERRKLLEEAQNAKEPEPSLSSDEATEPQSPSPSEMPSVPVSGFGGLFSGLMNGGLDVLESLGKKTFETLTVKDECERRKFFLTAVDSSGSNLSEMLKEIKTNKDVDFDPNTAKKTRFGYGSTNIENPETNFIILFERNDGMVHLEGLELMSSAHKHKVTGDFNELFEEKINEFIVEDVSECNTEDFVYELKKCLHGVGLPFKADNVLTADKELLKELEHVTAAMDQGVEQNVDILHQKAVQSLAKFTAHSIQALHKISQLMLLQDQPSDLESVFAFTFVLCRRLSYYASQYANLLSLLDSSTAVDNVVTNIFFECSNACHYVRKALSLLKPLFCK</sequence>
<dbReference type="InterPro" id="IPR007998">
    <property type="entry name" value="DUF719"/>
</dbReference>
<dbReference type="PANTHER" id="PTHR12842:SF6">
    <property type="entry name" value="FI01459P"/>
    <property type="match status" value="1"/>
</dbReference>
<reference evidence="4" key="1">
    <citation type="submission" date="2020-09" db="EMBL/GenBank/DDBJ databases">
        <authorList>
            <person name="Kikuchi T."/>
        </authorList>
    </citation>
    <scope>NUCLEOTIDE SEQUENCE</scope>
    <source>
        <strain evidence="4">SH1</strain>
    </source>
</reference>
<protein>
    <recommendedName>
        <fullName evidence="6">Protein FAM114A2</fullName>
    </recommendedName>
</protein>
<evidence type="ECO:0008006" key="6">
    <source>
        <dbReference type="Google" id="ProtNLM"/>
    </source>
</evidence>
<evidence type="ECO:0000256" key="2">
    <source>
        <dbReference type="ARBA" id="ARBA00022553"/>
    </source>
</evidence>
<evidence type="ECO:0000313" key="5">
    <source>
        <dbReference type="Proteomes" id="UP000614601"/>
    </source>
</evidence>
<feature type="region of interest" description="Disordered" evidence="3">
    <location>
        <begin position="211"/>
        <end position="243"/>
    </location>
</feature>
<feature type="region of interest" description="Disordered" evidence="3">
    <location>
        <begin position="1"/>
        <end position="160"/>
    </location>
</feature>
<evidence type="ECO:0000313" key="4">
    <source>
        <dbReference type="EMBL" id="CAD5229497.1"/>
    </source>
</evidence>
<dbReference type="EMBL" id="CAJFCW020000006">
    <property type="protein sequence ID" value="CAG9126800.1"/>
    <property type="molecule type" value="Genomic_DNA"/>
</dbReference>
<dbReference type="Pfam" id="PF05334">
    <property type="entry name" value="DUF719"/>
    <property type="match status" value="1"/>
</dbReference>
<accession>A0A811LMJ6</accession>
<gene>
    <name evidence="4" type="ORF">BOKJ2_LOCUS13556</name>
</gene>
<keyword evidence="2" id="KW-0597">Phosphoprotein</keyword>
<proteinExistence type="inferred from homology"/>
<feature type="compositionally biased region" description="Basic residues" evidence="3">
    <location>
        <begin position="122"/>
        <end position="132"/>
    </location>
</feature>
<keyword evidence="5" id="KW-1185">Reference proteome</keyword>
<feature type="compositionally biased region" description="Acidic residues" evidence="3">
    <location>
        <begin position="99"/>
        <end position="115"/>
    </location>
</feature>
<organism evidence="4 5">
    <name type="scientific">Bursaphelenchus okinawaensis</name>
    <dbReference type="NCBI Taxonomy" id="465554"/>
    <lineage>
        <taxon>Eukaryota</taxon>
        <taxon>Metazoa</taxon>
        <taxon>Ecdysozoa</taxon>
        <taxon>Nematoda</taxon>
        <taxon>Chromadorea</taxon>
        <taxon>Rhabditida</taxon>
        <taxon>Tylenchina</taxon>
        <taxon>Tylenchomorpha</taxon>
        <taxon>Aphelenchoidea</taxon>
        <taxon>Aphelenchoididae</taxon>
        <taxon>Bursaphelenchus</taxon>
    </lineage>
</organism>
<dbReference type="Proteomes" id="UP000614601">
    <property type="component" value="Unassembled WGS sequence"/>
</dbReference>
<comment type="similarity">
    <text evidence="1">Belongs to the FAM114 family.</text>
</comment>